<evidence type="ECO:0000313" key="2">
    <source>
        <dbReference type="EMBL" id="KAJ7061907.1"/>
    </source>
</evidence>
<sequence length="304" mass="34334">MNAFNTGQLIPTFRYPAGILVALRILPLIADLGAIRKVAGYLAHNATQFCSFCLQTLDQIDDLNYQSWTLRDAATVRAQGQKWRDLPTVKAKEERATETGVRWSPMHNLVNWDPVKHVVLGFMHNTLEGMAEHHLRMLWGIGRQNHAAKDLIEQQKEELFTESDASEASQDIQELQNEADHPEQLAAYMAFRAASSTTPTPQNPQNPGDLFMGNFDDDEGDPDFFPPDFDHDGTGAFNFTDDQLELVRDCIKNVHLPTWVGRPPTNLGEAAHGKLKAHELLILFTVIFPLIIPELWWRKGQISQ</sequence>
<accession>A0AAD6XFC8</accession>
<feature type="compositionally biased region" description="Low complexity" evidence="1">
    <location>
        <begin position="197"/>
        <end position="207"/>
    </location>
</feature>
<keyword evidence="3" id="KW-1185">Reference proteome</keyword>
<name>A0AAD6XFC8_9AGAR</name>
<dbReference type="PANTHER" id="PTHR46579:SF2">
    <property type="entry name" value="C2H2-TYPE DOMAIN-CONTAINING PROTEIN"/>
    <property type="match status" value="1"/>
</dbReference>
<feature type="region of interest" description="Disordered" evidence="1">
    <location>
        <begin position="194"/>
        <end position="223"/>
    </location>
</feature>
<reference evidence="2" key="1">
    <citation type="submission" date="2023-03" db="EMBL/GenBank/DDBJ databases">
        <title>Massive genome expansion in bonnet fungi (Mycena s.s.) driven by repeated elements and novel gene families across ecological guilds.</title>
        <authorList>
            <consortium name="Lawrence Berkeley National Laboratory"/>
            <person name="Harder C.B."/>
            <person name="Miyauchi S."/>
            <person name="Viragh M."/>
            <person name="Kuo A."/>
            <person name="Thoen E."/>
            <person name="Andreopoulos B."/>
            <person name="Lu D."/>
            <person name="Skrede I."/>
            <person name="Drula E."/>
            <person name="Henrissat B."/>
            <person name="Morin E."/>
            <person name="Kohler A."/>
            <person name="Barry K."/>
            <person name="LaButti K."/>
            <person name="Morin E."/>
            <person name="Salamov A."/>
            <person name="Lipzen A."/>
            <person name="Mereny Z."/>
            <person name="Hegedus B."/>
            <person name="Baldrian P."/>
            <person name="Stursova M."/>
            <person name="Weitz H."/>
            <person name="Taylor A."/>
            <person name="Grigoriev I.V."/>
            <person name="Nagy L.G."/>
            <person name="Martin F."/>
            <person name="Kauserud H."/>
        </authorList>
    </citation>
    <scope>NUCLEOTIDE SEQUENCE</scope>
    <source>
        <strain evidence="2">CBHHK173m</strain>
    </source>
</reference>
<evidence type="ECO:0000256" key="1">
    <source>
        <dbReference type="SAM" id="MobiDB-lite"/>
    </source>
</evidence>
<dbReference type="EMBL" id="JARJCN010000240">
    <property type="protein sequence ID" value="KAJ7061907.1"/>
    <property type="molecule type" value="Genomic_DNA"/>
</dbReference>
<gene>
    <name evidence="2" type="ORF">B0H15DRAFT_794832</name>
</gene>
<dbReference type="Proteomes" id="UP001222325">
    <property type="component" value="Unassembled WGS sequence"/>
</dbReference>
<evidence type="ECO:0000313" key="3">
    <source>
        <dbReference type="Proteomes" id="UP001222325"/>
    </source>
</evidence>
<proteinExistence type="predicted"/>
<comment type="caution">
    <text evidence="2">The sequence shown here is derived from an EMBL/GenBank/DDBJ whole genome shotgun (WGS) entry which is preliminary data.</text>
</comment>
<organism evidence="2 3">
    <name type="scientific">Mycena belliarum</name>
    <dbReference type="NCBI Taxonomy" id="1033014"/>
    <lineage>
        <taxon>Eukaryota</taxon>
        <taxon>Fungi</taxon>
        <taxon>Dikarya</taxon>
        <taxon>Basidiomycota</taxon>
        <taxon>Agaricomycotina</taxon>
        <taxon>Agaricomycetes</taxon>
        <taxon>Agaricomycetidae</taxon>
        <taxon>Agaricales</taxon>
        <taxon>Marasmiineae</taxon>
        <taxon>Mycenaceae</taxon>
        <taxon>Mycena</taxon>
    </lineage>
</organism>
<dbReference type="AlphaFoldDB" id="A0AAD6XFC8"/>
<dbReference type="PANTHER" id="PTHR46579">
    <property type="entry name" value="F5/8 TYPE C DOMAIN-CONTAINING PROTEIN-RELATED"/>
    <property type="match status" value="1"/>
</dbReference>
<protein>
    <submittedName>
        <fullName evidence="2">Uncharacterized protein</fullName>
    </submittedName>
</protein>